<dbReference type="PANTHER" id="PTHR46455:SF2">
    <property type="entry name" value="AT24727P"/>
    <property type="match status" value="1"/>
</dbReference>
<keyword evidence="3" id="KW-0862">Zinc</keyword>
<feature type="domain" description="SET" evidence="5">
    <location>
        <begin position="69"/>
        <end position="295"/>
    </location>
</feature>
<dbReference type="SUPFAM" id="SSF144232">
    <property type="entry name" value="HIT/MYND zinc finger-like"/>
    <property type="match status" value="1"/>
</dbReference>
<sequence length="465" mass="52635">MLKCHEASQEVQNCNQMDLKNLEKGHGTCPVCGNEAKLRCAGCKIIYYCSQDHQRKDWTKHKSSCNNIWKVESNDELGRHLIATRDIDIDDLILSELPLTWGPSIHSDLRICVGCGNKNIAARCPGCSWYACKLSCDGLVDDNRHAIECKLFSKTRIIPRCDILLPLRMIIMKIRNPKKWKILSSLQSHENLRENGTDAYEEDEIISQNLKPILNIFGIDRNVLTKICGLIDVNGLETNPPEGSIGIYQNACLLEHQCVSNTRHFFTLDDKGRPKIIIKAARKIKKGEHLSTTYTHVLWTTKSRREHLLATKYFKCKCKRCEDPTELDTHIGTLKCPCGPGIILPKNPLDDETEWSCNLCPGILEILLHPGHQHCIAVGHSLIQLLPSSDSKKSQICKQILRTTSILDPHGSRLALYIAVALHELSKCPDENSEQHIKRGIDLLKYEPVDSPGYKFKKILENELN</sequence>
<dbReference type="InterPro" id="IPR053010">
    <property type="entry name" value="SET_SmydA-8"/>
</dbReference>
<dbReference type="InterPro" id="IPR046341">
    <property type="entry name" value="SET_dom_sf"/>
</dbReference>
<dbReference type="Pfam" id="PF01753">
    <property type="entry name" value="zf-MYND"/>
    <property type="match status" value="1"/>
</dbReference>
<dbReference type="GO" id="GO:0008276">
    <property type="term" value="F:protein methyltransferase activity"/>
    <property type="evidence" value="ECO:0007669"/>
    <property type="project" value="UniProtKB-ARBA"/>
</dbReference>
<keyword evidence="2 4" id="KW-0863">Zinc-finger</keyword>
<dbReference type="Gene3D" id="1.10.220.160">
    <property type="match status" value="1"/>
</dbReference>
<dbReference type="PANTHER" id="PTHR46455">
    <property type="entry name" value="SET AND MYND DOMAIN CONTAINING, ARTHROPOD-SPECIFIC, MEMBER 4, ISOFORM A"/>
    <property type="match status" value="1"/>
</dbReference>
<dbReference type="PROSITE" id="PS50280">
    <property type="entry name" value="SET"/>
    <property type="match status" value="1"/>
</dbReference>
<keyword evidence="1" id="KW-0479">Metal-binding</keyword>
<evidence type="ECO:0000313" key="8">
    <source>
        <dbReference type="Proteomes" id="UP000639338"/>
    </source>
</evidence>
<dbReference type="InterPro" id="IPR002893">
    <property type="entry name" value="Znf_MYND"/>
</dbReference>
<evidence type="ECO:0000259" key="6">
    <source>
        <dbReference type="PROSITE" id="PS50865"/>
    </source>
</evidence>
<comment type="caution">
    <text evidence="7">The sequence shown here is derived from an EMBL/GenBank/DDBJ whole genome shotgun (WGS) entry which is preliminary data.</text>
</comment>
<dbReference type="OrthoDB" id="3174329at2759"/>
<gene>
    <name evidence="7" type="ORF">HCN44_007332</name>
</gene>
<feature type="domain" description="MYND-type" evidence="6">
    <location>
        <begin position="29"/>
        <end position="65"/>
    </location>
</feature>
<reference evidence="7 8" key="1">
    <citation type="submission" date="2020-08" db="EMBL/GenBank/DDBJ databases">
        <title>Aphidius gifuensis genome sequencing and assembly.</title>
        <authorList>
            <person name="Du Z."/>
        </authorList>
    </citation>
    <scope>NUCLEOTIDE SEQUENCE [LARGE SCALE GENOMIC DNA]</scope>
    <source>
        <strain evidence="7">YNYX2018</strain>
        <tissue evidence="7">Adults</tissue>
    </source>
</reference>
<dbReference type="GO" id="GO:0008270">
    <property type="term" value="F:zinc ion binding"/>
    <property type="evidence" value="ECO:0007669"/>
    <property type="project" value="UniProtKB-KW"/>
</dbReference>
<dbReference type="PROSITE" id="PS50865">
    <property type="entry name" value="ZF_MYND_2"/>
    <property type="match status" value="1"/>
</dbReference>
<proteinExistence type="predicted"/>
<dbReference type="Pfam" id="PF00856">
    <property type="entry name" value="SET"/>
    <property type="match status" value="1"/>
</dbReference>
<dbReference type="GO" id="GO:0008170">
    <property type="term" value="F:N-methyltransferase activity"/>
    <property type="evidence" value="ECO:0007669"/>
    <property type="project" value="UniProtKB-ARBA"/>
</dbReference>
<evidence type="ECO:0000256" key="4">
    <source>
        <dbReference type="PROSITE-ProRule" id="PRU00134"/>
    </source>
</evidence>
<dbReference type="InterPro" id="IPR001214">
    <property type="entry name" value="SET_dom"/>
</dbReference>
<dbReference type="AlphaFoldDB" id="A0A834XLE5"/>
<protein>
    <submittedName>
        <fullName evidence="7">Uncharacterized protein</fullName>
    </submittedName>
</protein>
<dbReference type="Gene3D" id="2.170.270.10">
    <property type="entry name" value="SET domain"/>
    <property type="match status" value="1"/>
</dbReference>
<evidence type="ECO:0000259" key="5">
    <source>
        <dbReference type="PROSITE" id="PS50280"/>
    </source>
</evidence>
<dbReference type="Proteomes" id="UP000639338">
    <property type="component" value="Unassembled WGS sequence"/>
</dbReference>
<organism evidence="7 8">
    <name type="scientific">Aphidius gifuensis</name>
    <name type="common">Parasitoid wasp</name>
    <dbReference type="NCBI Taxonomy" id="684658"/>
    <lineage>
        <taxon>Eukaryota</taxon>
        <taxon>Metazoa</taxon>
        <taxon>Ecdysozoa</taxon>
        <taxon>Arthropoda</taxon>
        <taxon>Hexapoda</taxon>
        <taxon>Insecta</taxon>
        <taxon>Pterygota</taxon>
        <taxon>Neoptera</taxon>
        <taxon>Endopterygota</taxon>
        <taxon>Hymenoptera</taxon>
        <taxon>Apocrita</taxon>
        <taxon>Ichneumonoidea</taxon>
        <taxon>Braconidae</taxon>
        <taxon>Aphidiinae</taxon>
        <taxon>Aphidius</taxon>
    </lineage>
</organism>
<name>A0A834XLE5_APHGI</name>
<dbReference type="CDD" id="cd20071">
    <property type="entry name" value="SET_SMYD"/>
    <property type="match status" value="1"/>
</dbReference>
<evidence type="ECO:0000256" key="2">
    <source>
        <dbReference type="ARBA" id="ARBA00022771"/>
    </source>
</evidence>
<dbReference type="SUPFAM" id="SSF82199">
    <property type="entry name" value="SET domain"/>
    <property type="match status" value="1"/>
</dbReference>
<evidence type="ECO:0000313" key="7">
    <source>
        <dbReference type="EMBL" id="KAF7989022.1"/>
    </source>
</evidence>
<accession>A0A834XLE5</accession>
<keyword evidence="8" id="KW-1185">Reference proteome</keyword>
<dbReference type="GO" id="GO:0008757">
    <property type="term" value="F:S-adenosylmethionine-dependent methyltransferase activity"/>
    <property type="evidence" value="ECO:0007669"/>
    <property type="project" value="UniProtKB-ARBA"/>
</dbReference>
<dbReference type="Gene3D" id="6.10.140.2220">
    <property type="match status" value="2"/>
</dbReference>
<evidence type="ECO:0000256" key="3">
    <source>
        <dbReference type="ARBA" id="ARBA00022833"/>
    </source>
</evidence>
<dbReference type="EMBL" id="JACMRX010000005">
    <property type="protein sequence ID" value="KAF7989022.1"/>
    <property type="molecule type" value="Genomic_DNA"/>
</dbReference>
<evidence type="ECO:0000256" key="1">
    <source>
        <dbReference type="ARBA" id="ARBA00022723"/>
    </source>
</evidence>